<keyword evidence="2" id="KW-1185">Reference proteome</keyword>
<evidence type="ECO:0000313" key="1">
    <source>
        <dbReference type="EMBL" id="GAB1254573.1"/>
    </source>
</evidence>
<dbReference type="RefSeq" id="WP_407844826.1">
    <property type="nucleotide sequence ID" value="NZ_BAAFSG010000001.1"/>
</dbReference>
<reference evidence="1 2" key="1">
    <citation type="journal article" date="2025" name="Int. J. Syst. Evol. Microbiol.">
        <title>Desulfovibrio falkowii sp. nov., Porphyromonas miyakawae sp. nov., Mediterraneibacter flintii sp. nov. and Owariibacterium komagatae gen. nov., sp. nov., isolated from human faeces.</title>
        <authorList>
            <person name="Hamaguchi T."/>
            <person name="Ohara M."/>
            <person name="Hisatomi A."/>
            <person name="Sekiguchi K."/>
            <person name="Takeda J.I."/>
            <person name="Ueyama J."/>
            <person name="Ito M."/>
            <person name="Nishiwaki H."/>
            <person name="Ogi T."/>
            <person name="Hirayama M."/>
            <person name="Ohkuma M."/>
            <person name="Sakamoto M."/>
            <person name="Ohno K."/>
        </authorList>
    </citation>
    <scope>NUCLEOTIDE SEQUENCE [LARGE SCALE GENOMIC DNA]</scope>
    <source>
        <strain evidence="1 2">13CB8C</strain>
    </source>
</reference>
<dbReference type="Proteomes" id="UP001628192">
    <property type="component" value="Unassembled WGS sequence"/>
</dbReference>
<dbReference type="EMBL" id="BAAFSG010000001">
    <property type="protein sequence ID" value="GAB1254573.1"/>
    <property type="molecule type" value="Genomic_DNA"/>
</dbReference>
<comment type="caution">
    <text evidence="1">The sequence shown here is derived from an EMBL/GenBank/DDBJ whole genome shotgun (WGS) entry which is preliminary data.</text>
</comment>
<evidence type="ECO:0000313" key="2">
    <source>
        <dbReference type="Proteomes" id="UP001628192"/>
    </source>
</evidence>
<gene>
    <name evidence="1" type="ORF">Defa_20600</name>
</gene>
<sequence length="213" mass="24347">MLNTPARSDKIAPHDPTGAPHFTVLFLHPNGKHWDTISAMREHVHVQEDNGRYLFSFWPNWSDFQFLHTILKLTRTWKDDEDIQYFCAGHPIERDQILRPMSCLMRMQFQDRPGLLCPRIMDVPSASFGSLRFMLPCFRVHKGLSFAHGRTFFSEDVAGHAEATGYLFCPLYNPVCFNGPLLTERFQPQTGVNRTLSGGICIGIHLPKCRGGE</sequence>
<proteinExistence type="predicted"/>
<name>A0ABQ0EA32_9BACT</name>
<protein>
    <submittedName>
        <fullName evidence="1">Uncharacterized protein</fullName>
    </submittedName>
</protein>
<organism evidence="1 2">
    <name type="scientific">Desulfovibrio falkowii</name>
    <dbReference type="NCBI Taxonomy" id="3136602"/>
    <lineage>
        <taxon>Bacteria</taxon>
        <taxon>Pseudomonadati</taxon>
        <taxon>Thermodesulfobacteriota</taxon>
        <taxon>Desulfovibrionia</taxon>
        <taxon>Desulfovibrionales</taxon>
        <taxon>Desulfovibrionaceae</taxon>
        <taxon>Desulfovibrio</taxon>
    </lineage>
</organism>
<accession>A0ABQ0EA32</accession>